<dbReference type="EMBL" id="DS547110">
    <property type="protein sequence ID" value="EDR05979.1"/>
    <property type="molecule type" value="Genomic_DNA"/>
</dbReference>
<name>B0DHA6_LACBS</name>
<organism evidence="2">
    <name type="scientific">Laccaria bicolor (strain S238N-H82 / ATCC MYA-4686)</name>
    <name type="common">Bicoloured deceiver</name>
    <name type="synonym">Laccaria laccata var. bicolor</name>
    <dbReference type="NCBI Taxonomy" id="486041"/>
    <lineage>
        <taxon>Eukaryota</taxon>
        <taxon>Fungi</taxon>
        <taxon>Dikarya</taxon>
        <taxon>Basidiomycota</taxon>
        <taxon>Agaricomycotina</taxon>
        <taxon>Agaricomycetes</taxon>
        <taxon>Agaricomycetidae</taxon>
        <taxon>Agaricales</taxon>
        <taxon>Agaricineae</taxon>
        <taxon>Hydnangiaceae</taxon>
        <taxon>Laccaria</taxon>
    </lineage>
</organism>
<dbReference type="RefSeq" id="XP_001883267.1">
    <property type="nucleotide sequence ID" value="XM_001883232.1"/>
</dbReference>
<dbReference type="GeneID" id="6078887"/>
<accession>B0DHA6</accession>
<dbReference type="InParanoid" id="B0DHA6"/>
<keyword evidence="2" id="KW-1185">Reference proteome</keyword>
<evidence type="ECO:0000313" key="1">
    <source>
        <dbReference type="EMBL" id="EDR05979.1"/>
    </source>
</evidence>
<dbReference type="OrthoDB" id="10003767at2759"/>
<protein>
    <submittedName>
        <fullName evidence="1">Predicted protein</fullName>
    </submittedName>
</protein>
<dbReference type="HOGENOM" id="CLU_639458_0_0_1"/>
<dbReference type="InterPro" id="IPR051678">
    <property type="entry name" value="AGP_Transferase"/>
</dbReference>
<dbReference type="PANTHER" id="PTHR21310">
    <property type="entry name" value="AMINOGLYCOSIDE PHOSPHOTRANSFERASE-RELATED-RELATED"/>
    <property type="match status" value="1"/>
</dbReference>
<dbReference type="PANTHER" id="PTHR21310:SF15">
    <property type="entry name" value="AMINOGLYCOSIDE PHOSPHOTRANSFERASE DOMAIN-CONTAINING PROTEIN"/>
    <property type="match status" value="1"/>
</dbReference>
<dbReference type="Proteomes" id="UP000001194">
    <property type="component" value="Unassembled WGS sequence"/>
</dbReference>
<proteinExistence type="predicted"/>
<evidence type="ECO:0000313" key="2">
    <source>
        <dbReference type="Proteomes" id="UP000001194"/>
    </source>
</evidence>
<gene>
    <name evidence="1" type="ORF">LACBIDRAFT_329180</name>
</gene>
<sequence>MKATPDDASSTFSYDGEGVPDTFSLCLRYIEGRWNLHWSCPRRAPAFPKDKLESEVCRVARVSVATLKYLAAHTVIPVLKVFAWDSNAANPVGAEYMIMEKYILKLPGVSADDVWESLAMHVKERVVLQVAEYLMAMFALRFETAGSLYISSDEVVVGPIISTPFYRALDGVVRLPQGLSPDDTHRGPFSTTTEYLQSYTHAELQFISQHYSIALQELDGENEELAIRHLEDAQRILQKTLDLCAIDEITGRVTGLIDFEGTTIAPLWECAFLPRWLQHPADPEATYEGGDEETRQALRAIFMDKVGNGQWAVLYELGKPFRQLCDRLHFRQFGKAVSTGFSTRATSENRGVKSKVKQNSTKSEVSQVPQHAVTASDFHPLHENATAIQRSVTLEPGLPTTQSTLFGWTAHHHHHQNMASAEYMTELRA</sequence>
<dbReference type="KEGG" id="lbc:LACBIDRAFT_329180"/>
<dbReference type="AlphaFoldDB" id="B0DHA6"/>
<reference evidence="1 2" key="1">
    <citation type="journal article" date="2008" name="Nature">
        <title>The genome of Laccaria bicolor provides insights into mycorrhizal symbiosis.</title>
        <authorList>
            <person name="Martin F."/>
            <person name="Aerts A."/>
            <person name="Ahren D."/>
            <person name="Brun A."/>
            <person name="Danchin E.G.J."/>
            <person name="Duchaussoy F."/>
            <person name="Gibon J."/>
            <person name="Kohler A."/>
            <person name="Lindquist E."/>
            <person name="Pereda V."/>
            <person name="Salamov A."/>
            <person name="Shapiro H.J."/>
            <person name="Wuyts J."/>
            <person name="Blaudez D."/>
            <person name="Buee M."/>
            <person name="Brokstein P."/>
            <person name="Canbaeck B."/>
            <person name="Cohen D."/>
            <person name="Courty P.E."/>
            <person name="Coutinho P.M."/>
            <person name="Delaruelle C."/>
            <person name="Detter J.C."/>
            <person name="Deveau A."/>
            <person name="DiFazio S."/>
            <person name="Duplessis S."/>
            <person name="Fraissinet-Tachet L."/>
            <person name="Lucic E."/>
            <person name="Frey-Klett P."/>
            <person name="Fourrey C."/>
            <person name="Feussner I."/>
            <person name="Gay G."/>
            <person name="Grimwood J."/>
            <person name="Hoegger P.J."/>
            <person name="Jain P."/>
            <person name="Kilaru S."/>
            <person name="Labbe J."/>
            <person name="Lin Y.C."/>
            <person name="Legue V."/>
            <person name="Le Tacon F."/>
            <person name="Marmeisse R."/>
            <person name="Melayah D."/>
            <person name="Montanini B."/>
            <person name="Muratet M."/>
            <person name="Nehls U."/>
            <person name="Niculita-Hirzel H."/>
            <person name="Oudot-Le Secq M.P."/>
            <person name="Peter M."/>
            <person name="Quesneville H."/>
            <person name="Rajashekar B."/>
            <person name="Reich M."/>
            <person name="Rouhier N."/>
            <person name="Schmutz J."/>
            <person name="Yin T."/>
            <person name="Chalot M."/>
            <person name="Henrissat B."/>
            <person name="Kuees U."/>
            <person name="Lucas S."/>
            <person name="Van de Peer Y."/>
            <person name="Podila G.K."/>
            <person name="Polle A."/>
            <person name="Pukkila P.J."/>
            <person name="Richardson P.M."/>
            <person name="Rouze P."/>
            <person name="Sanders I.R."/>
            <person name="Stajich J.E."/>
            <person name="Tunlid A."/>
            <person name="Tuskan G."/>
            <person name="Grigoriev I.V."/>
        </authorList>
    </citation>
    <scope>NUCLEOTIDE SEQUENCE [LARGE SCALE GENOMIC DNA]</scope>
    <source>
        <strain evidence="2">S238N-H82 / ATCC MYA-4686</strain>
    </source>
</reference>